<gene>
    <name evidence="1" type="ordered locus">HBHAL_5122</name>
</gene>
<evidence type="ECO:0000313" key="2">
    <source>
        <dbReference type="Proteomes" id="UP000007397"/>
    </source>
</evidence>
<accession>I0JTI5</accession>
<name>I0JTI5_HALH3</name>
<keyword evidence="2" id="KW-1185">Reference proteome</keyword>
<dbReference type="HOGENOM" id="CLU_3396843_0_0_9"/>
<evidence type="ECO:0000313" key="1">
    <source>
        <dbReference type="EMBL" id="CCG47458.1"/>
    </source>
</evidence>
<dbReference type="Proteomes" id="UP000007397">
    <property type="component" value="Chromosome"/>
</dbReference>
<dbReference type="EMBL" id="HE717023">
    <property type="protein sequence ID" value="CCG47458.1"/>
    <property type="molecule type" value="Genomic_DNA"/>
</dbReference>
<dbReference type="AlphaFoldDB" id="I0JTI5"/>
<reference evidence="1 2" key="1">
    <citation type="journal article" date="2013" name="Environ. Microbiol.">
        <title>Chloride and organic osmolytes: a hybrid strategy to cope with elevated salinities by the moderately halophilic, chloride-dependent bacterium Halobacillus halophilus.</title>
        <authorList>
            <person name="Saum S.H."/>
            <person name="Pfeiffer F."/>
            <person name="Palm P."/>
            <person name="Rampp M."/>
            <person name="Schuster S.C."/>
            <person name="Muller V."/>
            <person name="Oesterhelt D."/>
        </authorList>
    </citation>
    <scope>NUCLEOTIDE SEQUENCE [LARGE SCALE GENOMIC DNA]</scope>
    <source>
        <strain evidence="2">ATCC 35676 / DSM 2266 / JCM 20832 / KCTC 3685 / LMG 17431 / NBRC 102448 / NCIMB 2269</strain>
    </source>
</reference>
<dbReference type="KEGG" id="hhd:HBHAL_5122"/>
<proteinExistence type="predicted"/>
<organism evidence="1 2">
    <name type="scientific">Halobacillus halophilus (strain ATCC 35676 / DSM 2266 / JCM 20832 / KCTC 3685 / LMG 17431 / NBRC 102448 / NCIMB 2269)</name>
    <name type="common">Sporosarcina halophila</name>
    <dbReference type="NCBI Taxonomy" id="866895"/>
    <lineage>
        <taxon>Bacteria</taxon>
        <taxon>Bacillati</taxon>
        <taxon>Bacillota</taxon>
        <taxon>Bacilli</taxon>
        <taxon>Bacillales</taxon>
        <taxon>Bacillaceae</taxon>
        <taxon>Halobacillus</taxon>
    </lineage>
</organism>
<protein>
    <submittedName>
        <fullName evidence="1">Uncharacterized protein</fullName>
    </submittedName>
</protein>
<sequence length="31" mass="3513">MLFYLMNVLKIVQLRMNKEISGSAASVNVEN</sequence>